<feature type="compositionally biased region" description="Low complexity" evidence="1">
    <location>
        <begin position="34"/>
        <end position="47"/>
    </location>
</feature>
<evidence type="ECO:0008006" key="4">
    <source>
        <dbReference type="Google" id="ProtNLM"/>
    </source>
</evidence>
<dbReference type="Proteomes" id="UP000011668">
    <property type="component" value="Unassembled WGS sequence"/>
</dbReference>
<feature type="region of interest" description="Disordered" evidence="1">
    <location>
        <begin position="1"/>
        <end position="47"/>
    </location>
</feature>
<sequence>MASLYYEPEMEGLTYPDQDAHQDPDYDYDDSDMETISSASTAQTTSTITSEEIGDYFREAYGRTYAHDENLPMLYPIDEVEARRHEMQHVFLKALVHGNYIGPVPHLLRPRADGSRPRILDIRTCTGNWCAPLTPPIHQLSNKNANQLIRAQEMAAEFPHCDIVSIDIAPIVPHAPRPNITFEIYDLYAGVAEPDESFDYVSCRHIQLHVGTMSRFSCVKWYLRIAGNPGGLITICEVENQCYEAEPPFNMHAYVRTMPVAAEAIQVLRAAIMKQGINLNAIHHIEEWLHPNSSFWGQTAKTYDIPPSRAKIASQGFRDIQKQVVLMPVGTWHPDPAVQQVGDLISRGFALAWRQLEPAMIDYGSSPEEANRLCAGSIAAYENTNLRVVELSECIPINRGSQGYMRRQGIPPDQEDRDNGSPVFRVNAIFVATNRPVIDAA</sequence>
<dbReference type="OrthoDB" id="2013972at2759"/>
<evidence type="ECO:0000313" key="2">
    <source>
        <dbReference type="EMBL" id="ELU37129.1"/>
    </source>
</evidence>
<dbReference type="Gene3D" id="3.40.50.150">
    <property type="entry name" value="Vaccinia Virus protein VP39"/>
    <property type="match status" value="1"/>
</dbReference>
<dbReference type="HOGENOM" id="CLU_010595_5_2_1"/>
<proteinExistence type="predicted"/>
<gene>
    <name evidence="2" type="ORF">AG1IA_08840</name>
</gene>
<accession>L8WLA6</accession>
<keyword evidence="3" id="KW-1185">Reference proteome</keyword>
<dbReference type="SUPFAM" id="SSF53335">
    <property type="entry name" value="S-adenosyl-L-methionine-dependent methyltransferases"/>
    <property type="match status" value="1"/>
</dbReference>
<dbReference type="AlphaFoldDB" id="L8WLA6"/>
<dbReference type="OMA" id="FARKEEM"/>
<organism evidence="2 3">
    <name type="scientific">Thanatephorus cucumeris (strain AG1-IA)</name>
    <name type="common">Rice sheath blight fungus</name>
    <name type="synonym">Rhizoctonia solani</name>
    <dbReference type="NCBI Taxonomy" id="983506"/>
    <lineage>
        <taxon>Eukaryota</taxon>
        <taxon>Fungi</taxon>
        <taxon>Dikarya</taxon>
        <taxon>Basidiomycota</taxon>
        <taxon>Agaricomycotina</taxon>
        <taxon>Agaricomycetes</taxon>
        <taxon>Cantharellales</taxon>
        <taxon>Ceratobasidiaceae</taxon>
        <taxon>Rhizoctonia</taxon>
        <taxon>Rhizoctonia solani AG-1</taxon>
    </lineage>
</organism>
<protein>
    <recommendedName>
        <fullName evidence="4">Methyltransferase domain-containing protein</fullName>
    </recommendedName>
</protein>
<name>L8WLA6_THACA</name>
<dbReference type="CDD" id="cd02440">
    <property type="entry name" value="AdoMet_MTases"/>
    <property type="match status" value="1"/>
</dbReference>
<comment type="caution">
    <text evidence="2">The sequence shown here is derived from an EMBL/GenBank/DDBJ whole genome shotgun (WGS) entry which is preliminary data.</text>
</comment>
<evidence type="ECO:0000256" key="1">
    <source>
        <dbReference type="SAM" id="MobiDB-lite"/>
    </source>
</evidence>
<dbReference type="InterPro" id="IPR029063">
    <property type="entry name" value="SAM-dependent_MTases_sf"/>
</dbReference>
<reference evidence="2 3" key="1">
    <citation type="journal article" date="2013" name="Nat. Commun.">
        <title>The evolution and pathogenic mechanisms of the rice sheath blight pathogen.</title>
        <authorList>
            <person name="Zheng A."/>
            <person name="Lin R."/>
            <person name="Xu L."/>
            <person name="Qin P."/>
            <person name="Tang C."/>
            <person name="Ai P."/>
            <person name="Zhang D."/>
            <person name="Liu Y."/>
            <person name="Sun Z."/>
            <person name="Feng H."/>
            <person name="Wang Y."/>
            <person name="Chen Y."/>
            <person name="Liang X."/>
            <person name="Fu R."/>
            <person name="Li Q."/>
            <person name="Zhang J."/>
            <person name="Yu X."/>
            <person name="Xie Z."/>
            <person name="Ding L."/>
            <person name="Guan P."/>
            <person name="Tang J."/>
            <person name="Liang Y."/>
            <person name="Wang S."/>
            <person name="Deng Q."/>
            <person name="Li S."/>
            <person name="Zhu J."/>
            <person name="Wang L."/>
            <person name="Liu H."/>
            <person name="Li P."/>
        </authorList>
    </citation>
    <scope>NUCLEOTIDE SEQUENCE [LARGE SCALE GENOMIC DNA]</scope>
    <source>
        <strain evidence="3">AG-1 IA</strain>
    </source>
</reference>
<evidence type="ECO:0000313" key="3">
    <source>
        <dbReference type="Proteomes" id="UP000011668"/>
    </source>
</evidence>
<dbReference type="STRING" id="983506.L8WLA6"/>
<dbReference type="EMBL" id="AFRT01002852">
    <property type="protein sequence ID" value="ELU37129.1"/>
    <property type="molecule type" value="Genomic_DNA"/>
</dbReference>